<dbReference type="EC" id="2.7.11.1" evidence="1"/>
<sequence>MIPNAPALPEQIGRYRVERLVGRGAMGVIYRAHDPVIDRPVAIKLVRTDLLEGMDRADILARFQREAQAAGRCVHPNIVAVHDFATHEGNPFFVMEFVEGVSLDRVIADGPSFSPSAAVDVLLQVFAALGCAHGLGIVHRDIKPANVLLLPDGRVKVADFGISRLSGSELTQSGAMVGTPSYMSPEQCRGDTIDLRSDLFSAGVVLYELLAGERPFPGRNFAEITYRLLNQVPADLTVRRPDAPPGLSSVLQRALAKDPRERFASAAEMAETLRAALRWPAASPADSDRTELLRPRPPAATGRATTTGFGESALSDIERKLARHVGPIAHYLVQSALRRAGSIEDLCGSLVQSIEPADARAQFMREVLGGATMEGGRTQVDRTASPEPARTQIPAEEIERAERALRHFVGPMARILVRRAAEKSGSAAELWRQLATHIDSAADRDVFLRSDPDRPK</sequence>
<keyword evidence="6 7" id="KW-0067">ATP-binding</keyword>
<accession>A0AA41YKX0</accession>
<dbReference type="CDD" id="cd14014">
    <property type="entry name" value="STKc_PknB_like"/>
    <property type="match status" value="1"/>
</dbReference>
<dbReference type="RefSeq" id="WP_264714393.1">
    <property type="nucleotide sequence ID" value="NZ_JAPDNT010000010.1"/>
</dbReference>
<evidence type="ECO:0000256" key="2">
    <source>
        <dbReference type="ARBA" id="ARBA00022527"/>
    </source>
</evidence>
<keyword evidence="3" id="KW-0808">Transferase</keyword>
<dbReference type="SUPFAM" id="SSF56112">
    <property type="entry name" value="Protein kinase-like (PK-like)"/>
    <property type="match status" value="1"/>
</dbReference>
<name>A0AA41YKX0_9PROT</name>
<dbReference type="Pfam" id="PF00069">
    <property type="entry name" value="Pkinase"/>
    <property type="match status" value="1"/>
</dbReference>
<reference evidence="10" key="1">
    <citation type="submission" date="2022-09" db="EMBL/GenBank/DDBJ databases">
        <title>Rhodovastum sp. nov. RN2-1 isolated from soil in Seongnam, South Korea.</title>
        <authorList>
            <person name="Le N.T."/>
        </authorList>
    </citation>
    <scope>NUCLEOTIDE SEQUENCE</scope>
    <source>
        <strain evidence="10">RN2-1</strain>
    </source>
</reference>
<evidence type="ECO:0000256" key="7">
    <source>
        <dbReference type="PROSITE-ProRule" id="PRU10141"/>
    </source>
</evidence>
<dbReference type="SMART" id="SM00220">
    <property type="entry name" value="S_TKc"/>
    <property type="match status" value="1"/>
</dbReference>
<dbReference type="AlphaFoldDB" id="A0AA41YKX0"/>
<protein>
    <recommendedName>
        <fullName evidence="1">non-specific serine/threonine protein kinase</fullName>
        <ecNumber evidence="1">2.7.11.1</ecNumber>
    </recommendedName>
</protein>
<dbReference type="InterPro" id="IPR011009">
    <property type="entry name" value="Kinase-like_dom_sf"/>
</dbReference>
<dbReference type="FunFam" id="1.10.510.10:FF:000021">
    <property type="entry name" value="Serine/threonine protein kinase"/>
    <property type="match status" value="1"/>
</dbReference>
<dbReference type="PANTHER" id="PTHR43289:SF30">
    <property type="entry name" value="NON-SPECIFIC SERINE_THREONINE PROTEIN KINASE"/>
    <property type="match status" value="1"/>
</dbReference>
<dbReference type="Proteomes" id="UP001165679">
    <property type="component" value="Unassembled WGS sequence"/>
</dbReference>
<evidence type="ECO:0000256" key="6">
    <source>
        <dbReference type="ARBA" id="ARBA00022840"/>
    </source>
</evidence>
<evidence type="ECO:0000256" key="4">
    <source>
        <dbReference type="ARBA" id="ARBA00022741"/>
    </source>
</evidence>
<dbReference type="PROSITE" id="PS00108">
    <property type="entry name" value="PROTEIN_KINASE_ST"/>
    <property type="match status" value="1"/>
</dbReference>
<dbReference type="InterPro" id="IPR017441">
    <property type="entry name" value="Protein_kinase_ATP_BS"/>
</dbReference>
<evidence type="ECO:0000256" key="3">
    <source>
        <dbReference type="ARBA" id="ARBA00022679"/>
    </source>
</evidence>
<evidence type="ECO:0000313" key="11">
    <source>
        <dbReference type="Proteomes" id="UP001165679"/>
    </source>
</evidence>
<dbReference type="InterPro" id="IPR000719">
    <property type="entry name" value="Prot_kinase_dom"/>
</dbReference>
<organism evidence="10 11">
    <name type="scientific">Limobrevibacterium gyesilva</name>
    <dbReference type="NCBI Taxonomy" id="2991712"/>
    <lineage>
        <taxon>Bacteria</taxon>
        <taxon>Pseudomonadati</taxon>
        <taxon>Pseudomonadota</taxon>
        <taxon>Alphaproteobacteria</taxon>
        <taxon>Acetobacterales</taxon>
        <taxon>Acetobacteraceae</taxon>
        <taxon>Limobrevibacterium</taxon>
    </lineage>
</organism>
<proteinExistence type="predicted"/>
<evidence type="ECO:0000259" key="9">
    <source>
        <dbReference type="PROSITE" id="PS50011"/>
    </source>
</evidence>
<keyword evidence="4 7" id="KW-0547">Nucleotide-binding</keyword>
<comment type="caution">
    <text evidence="10">The sequence shown here is derived from an EMBL/GenBank/DDBJ whole genome shotgun (WGS) entry which is preliminary data.</text>
</comment>
<dbReference type="Pfam" id="PF26309">
    <property type="entry name" value="DUF8082"/>
    <property type="match status" value="2"/>
</dbReference>
<feature type="region of interest" description="Disordered" evidence="8">
    <location>
        <begin position="282"/>
        <end position="307"/>
    </location>
</feature>
<evidence type="ECO:0000256" key="8">
    <source>
        <dbReference type="SAM" id="MobiDB-lite"/>
    </source>
</evidence>
<dbReference type="InterPro" id="IPR058395">
    <property type="entry name" value="DUF8082"/>
</dbReference>
<keyword evidence="11" id="KW-1185">Reference proteome</keyword>
<dbReference type="EMBL" id="JAPDNT010000010">
    <property type="protein sequence ID" value="MCW3475671.1"/>
    <property type="molecule type" value="Genomic_DNA"/>
</dbReference>
<dbReference type="Gene3D" id="1.10.510.10">
    <property type="entry name" value="Transferase(Phosphotransferase) domain 1"/>
    <property type="match status" value="1"/>
</dbReference>
<feature type="domain" description="Protein kinase" evidence="9">
    <location>
        <begin position="15"/>
        <end position="277"/>
    </location>
</feature>
<dbReference type="InterPro" id="IPR008271">
    <property type="entry name" value="Ser/Thr_kinase_AS"/>
</dbReference>
<dbReference type="Gene3D" id="3.30.200.20">
    <property type="entry name" value="Phosphorylase Kinase, domain 1"/>
    <property type="match status" value="1"/>
</dbReference>
<dbReference type="PROSITE" id="PS00107">
    <property type="entry name" value="PROTEIN_KINASE_ATP"/>
    <property type="match status" value="1"/>
</dbReference>
<evidence type="ECO:0000256" key="1">
    <source>
        <dbReference type="ARBA" id="ARBA00012513"/>
    </source>
</evidence>
<dbReference type="PANTHER" id="PTHR43289">
    <property type="entry name" value="MITOGEN-ACTIVATED PROTEIN KINASE KINASE KINASE 20-RELATED"/>
    <property type="match status" value="1"/>
</dbReference>
<keyword evidence="2 10" id="KW-0723">Serine/threonine-protein kinase</keyword>
<feature type="binding site" evidence="7">
    <location>
        <position position="44"/>
    </location>
    <ligand>
        <name>ATP</name>
        <dbReference type="ChEBI" id="CHEBI:30616"/>
    </ligand>
</feature>
<dbReference type="PROSITE" id="PS50011">
    <property type="entry name" value="PROTEIN_KINASE_DOM"/>
    <property type="match status" value="1"/>
</dbReference>
<keyword evidence="5 10" id="KW-0418">Kinase</keyword>
<dbReference type="GO" id="GO:0005524">
    <property type="term" value="F:ATP binding"/>
    <property type="evidence" value="ECO:0007669"/>
    <property type="project" value="UniProtKB-UniRule"/>
</dbReference>
<dbReference type="GO" id="GO:0004674">
    <property type="term" value="F:protein serine/threonine kinase activity"/>
    <property type="evidence" value="ECO:0007669"/>
    <property type="project" value="UniProtKB-KW"/>
</dbReference>
<evidence type="ECO:0000313" key="10">
    <source>
        <dbReference type="EMBL" id="MCW3475671.1"/>
    </source>
</evidence>
<reference evidence="10" key="2">
    <citation type="submission" date="2022-10" db="EMBL/GenBank/DDBJ databases">
        <authorList>
            <person name="Trinh H.N."/>
        </authorList>
    </citation>
    <scope>NUCLEOTIDE SEQUENCE</scope>
    <source>
        <strain evidence="10">RN2-1</strain>
    </source>
</reference>
<gene>
    <name evidence="10" type="ORF">OL599_13885</name>
</gene>
<evidence type="ECO:0000256" key="5">
    <source>
        <dbReference type="ARBA" id="ARBA00022777"/>
    </source>
</evidence>